<keyword evidence="10" id="KW-1185">Reference proteome</keyword>
<keyword evidence="6" id="KW-0560">Oxidoreductase</keyword>
<dbReference type="GO" id="GO:0004152">
    <property type="term" value="F:dihydroorotate dehydrogenase activity"/>
    <property type="evidence" value="ECO:0007669"/>
    <property type="project" value="TreeGrafter"/>
</dbReference>
<evidence type="ECO:0000313" key="10">
    <source>
        <dbReference type="Proteomes" id="UP000320244"/>
    </source>
</evidence>
<comment type="cofactor">
    <cofactor evidence="1">
        <name>FMN</name>
        <dbReference type="ChEBI" id="CHEBI:58210"/>
    </cofactor>
</comment>
<dbReference type="Proteomes" id="UP000320244">
    <property type="component" value="Unassembled WGS sequence"/>
</dbReference>
<reference evidence="9 10" key="2">
    <citation type="submission" date="2019-08" db="EMBL/GenBank/DDBJ databases">
        <title>Jejuicoccus antrihumi gen. nov., sp. nov., a new member of the family Dermacoccaceae isolated from a cave.</title>
        <authorList>
            <person name="Schumann P."/>
            <person name="Kim I.S."/>
        </authorList>
    </citation>
    <scope>NUCLEOTIDE SEQUENCE [LARGE SCALE GENOMIC DNA]</scope>
    <source>
        <strain evidence="9 10">C5-26</strain>
    </source>
</reference>
<dbReference type="PANTHER" id="PTHR48109">
    <property type="entry name" value="DIHYDROOROTATE DEHYDROGENASE (QUINONE), MITOCHONDRIAL-RELATED"/>
    <property type="match status" value="1"/>
</dbReference>
<dbReference type="PANTHER" id="PTHR48109:SF1">
    <property type="entry name" value="DIHYDROOROTATE DEHYDROGENASE (FUMARATE)"/>
    <property type="match status" value="1"/>
</dbReference>
<protein>
    <recommendedName>
        <fullName evidence="8">Dihydroorotate dehydrogenase catalytic domain-containing protein</fullName>
    </recommendedName>
</protein>
<dbReference type="GO" id="GO:0005737">
    <property type="term" value="C:cytoplasm"/>
    <property type="evidence" value="ECO:0007669"/>
    <property type="project" value="InterPro"/>
</dbReference>
<dbReference type="SUPFAM" id="SSF51395">
    <property type="entry name" value="FMN-linked oxidoreductases"/>
    <property type="match status" value="1"/>
</dbReference>
<evidence type="ECO:0000256" key="4">
    <source>
        <dbReference type="ARBA" id="ARBA00022643"/>
    </source>
</evidence>
<feature type="domain" description="Dihydroorotate dehydrogenase catalytic" evidence="8">
    <location>
        <begin position="176"/>
        <end position="503"/>
    </location>
</feature>
<dbReference type="GO" id="GO:0006207">
    <property type="term" value="P:'de novo' pyrimidine nucleobase biosynthetic process"/>
    <property type="evidence" value="ECO:0007669"/>
    <property type="project" value="TreeGrafter"/>
</dbReference>
<evidence type="ECO:0000256" key="7">
    <source>
        <dbReference type="SAM" id="MobiDB-lite"/>
    </source>
</evidence>
<name>A0A563DVP9_9MICO</name>
<dbReference type="InterPro" id="IPR013785">
    <property type="entry name" value="Aldolase_TIM"/>
</dbReference>
<sequence length="579" mass="61916">MTTSKSRSADCVSAGTELMEMADVSDGTPTTDWVADPPAVEPEETRSRWGDFAPREERAVLRSLLRDLSNDDGPLDALDEELPAARAAGLPEQVAKNVREAVTMDPDMTGEDASSVLGGLIEYLYYANRSSLLAKYRLLQPAYRVYADHEANAESPSGTVPASVPSWIGSRWPFLGHRIGFPIGVAASGLTTNAQCVKRLFEAGYNVVTYKTVRSQFTPPHPRPNWALLNSDSIKAIGDPETVVTVNPETTLVEADSSANSFGVPSPEPTVWVDDFRTAAKAAGEGQVLICSVLGEDNNSDHSERSTDVLIADFIAVTRHAMSAGAETVELNLSCPNTTRLDDEPTLPLCYDVELAIAIVVKVRESVGHSVKLGAKLSYLEHDNLARFLDGAAHHLDFVSGINTVAHPVESAVGEGTPYFGKRLVAGIGGAVIQPLALEFVRACKQYKDENNADFAIIGVGGVTDPASFVAMREAGADIVQAVTGVFLNSLLAVDCMRSLGATMRSPLDDAEKERILQTAMSRIPVPEWEFTTSSELPVGVTAELLDELVISGALVMTSAAGAPRYLRSDADSRPSVNA</sequence>
<dbReference type="Gene3D" id="3.20.20.70">
    <property type="entry name" value="Aldolase class I"/>
    <property type="match status" value="1"/>
</dbReference>
<accession>A0A563DVP9</accession>
<comment type="pathway">
    <text evidence="2">Pyrimidine metabolism; UMP biosynthesis via de novo pathway.</text>
</comment>
<evidence type="ECO:0000256" key="3">
    <source>
        <dbReference type="ARBA" id="ARBA00022630"/>
    </source>
</evidence>
<dbReference type="AlphaFoldDB" id="A0A563DVP9"/>
<dbReference type="InterPro" id="IPR005720">
    <property type="entry name" value="Dihydroorotate_DH_cat"/>
</dbReference>
<comment type="caution">
    <text evidence="9">The sequence shown here is derived from an EMBL/GenBank/DDBJ whole genome shotgun (WGS) entry which is preliminary data.</text>
</comment>
<keyword evidence="4" id="KW-0288">FMN</keyword>
<evidence type="ECO:0000256" key="1">
    <source>
        <dbReference type="ARBA" id="ARBA00001917"/>
    </source>
</evidence>
<gene>
    <name evidence="9" type="ORF">FGL98_18140</name>
</gene>
<evidence type="ECO:0000256" key="2">
    <source>
        <dbReference type="ARBA" id="ARBA00004725"/>
    </source>
</evidence>
<reference evidence="9 10" key="1">
    <citation type="submission" date="2019-05" db="EMBL/GenBank/DDBJ databases">
        <authorList>
            <person name="Lee S.D."/>
        </authorList>
    </citation>
    <scope>NUCLEOTIDE SEQUENCE [LARGE SCALE GENOMIC DNA]</scope>
    <source>
        <strain evidence="9 10">C5-26</strain>
    </source>
</reference>
<evidence type="ECO:0000313" key="9">
    <source>
        <dbReference type="EMBL" id="TWP34350.1"/>
    </source>
</evidence>
<evidence type="ECO:0000256" key="6">
    <source>
        <dbReference type="ARBA" id="ARBA00023002"/>
    </source>
</evidence>
<dbReference type="OrthoDB" id="9794954at2"/>
<dbReference type="Pfam" id="PF01180">
    <property type="entry name" value="DHO_dh"/>
    <property type="match status" value="1"/>
</dbReference>
<evidence type="ECO:0000259" key="8">
    <source>
        <dbReference type="Pfam" id="PF01180"/>
    </source>
</evidence>
<keyword evidence="5" id="KW-0665">Pyrimidine biosynthesis</keyword>
<organism evidence="9 10">
    <name type="scientific">Leekyejoonella antrihumi</name>
    <dbReference type="NCBI Taxonomy" id="1660198"/>
    <lineage>
        <taxon>Bacteria</taxon>
        <taxon>Bacillati</taxon>
        <taxon>Actinomycetota</taxon>
        <taxon>Actinomycetes</taxon>
        <taxon>Micrococcales</taxon>
        <taxon>Dermacoccaceae</taxon>
        <taxon>Leekyejoonella</taxon>
    </lineage>
</organism>
<dbReference type="EMBL" id="VCQV01000029">
    <property type="protein sequence ID" value="TWP34350.1"/>
    <property type="molecule type" value="Genomic_DNA"/>
</dbReference>
<dbReference type="InterPro" id="IPR050074">
    <property type="entry name" value="DHO_dehydrogenase"/>
</dbReference>
<feature type="region of interest" description="Disordered" evidence="7">
    <location>
        <begin position="21"/>
        <end position="47"/>
    </location>
</feature>
<proteinExistence type="predicted"/>
<dbReference type="GO" id="GO:0006221">
    <property type="term" value="P:pyrimidine nucleotide biosynthetic process"/>
    <property type="evidence" value="ECO:0007669"/>
    <property type="project" value="UniProtKB-KW"/>
</dbReference>
<evidence type="ECO:0000256" key="5">
    <source>
        <dbReference type="ARBA" id="ARBA00022975"/>
    </source>
</evidence>
<keyword evidence="3" id="KW-0285">Flavoprotein</keyword>